<dbReference type="OrthoDB" id="2507336at2759"/>
<accession>A0A8H6TLW2</accession>
<sequence length="249" mass="28423">MTTNSPSHEIDVLAEPSDSGINQANNLNSDATRLRMPVGDATNAQLLQRLQEMEARLQAAMEKRSRADDGMFVELKTMSQRLLEEMDVLRTANANAGGARPNLEKKIEDLQRQNAEQRELLTALLDENIKQHKSTRNTMRSSAHEQVEFNLSHHLDEFSKGLASEVRIVLGEISMLLEERGQLKEQRRWLQEECRELETKLALLRKKVHKAEPNRTTNDADAPSLPETSRWSMFVSSLKQKWRARSSPL</sequence>
<dbReference type="AlphaFoldDB" id="A0A8H6TLW2"/>
<reference evidence="3" key="1">
    <citation type="submission" date="2020-05" db="EMBL/GenBank/DDBJ databases">
        <title>Mycena genomes resolve the evolution of fungal bioluminescence.</title>
        <authorList>
            <person name="Tsai I.J."/>
        </authorList>
    </citation>
    <scope>NUCLEOTIDE SEQUENCE</scope>
    <source>
        <strain evidence="3">110903Hualien_Pintung</strain>
    </source>
</reference>
<proteinExistence type="predicted"/>
<evidence type="ECO:0000313" key="4">
    <source>
        <dbReference type="Proteomes" id="UP000613580"/>
    </source>
</evidence>
<evidence type="ECO:0000313" key="3">
    <source>
        <dbReference type="EMBL" id="KAF7319474.1"/>
    </source>
</evidence>
<feature type="coiled-coil region" evidence="1">
    <location>
        <begin position="43"/>
        <end position="127"/>
    </location>
</feature>
<keyword evidence="4" id="KW-1185">Reference proteome</keyword>
<gene>
    <name evidence="3" type="ORF">HMN09_00286100</name>
</gene>
<dbReference type="Proteomes" id="UP000613580">
    <property type="component" value="Unassembled WGS sequence"/>
</dbReference>
<organism evidence="3 4">
    <name type="scientific">Mycena chlorophos</name>
    <name type="common">Agaric fungus</name>
    <name type="synonym">Agaricus chlorophos</name>
    <dbReference type="NCBI Taxonomy" id="658473"/>
    <lineage>
        <taxon>Eukaryota</taxon>
        <taxon>Fungi</taxon>
        <taxon>Dikarya</taxon>
        <taxon>Basidiomycota</taxon>
        <taxon>Agaricomycotina</taxon>
        <taxon>Agaricomycetes</taxon>
        <taxon>Agaricomycetidae</taxon>
        <taxon>Agaricales</taxon>
        <taxon>Marasmiineae</taxon>
        <taxon>Mycenaceae</taxon>
        <taxon>Mycena</taxon>
    </lineage>
</organism>
<name>A0A8H6TLW2_MYCCL</name>
<evidence type="ECO:0000256" key="2">
    <source>
        <dbReference type="SAM" id="MobiDB-lite"/>
    </source>
</evidence>
<feature type="region of interest" description="Disordered" evidence="2">
    <location>
        <begin position="1"/>
        <end position="22"/>
    </location>
</feature>
<comment type="caution">
    <text evidence="3">The sequence shown here is derived from an EMBL/GenBank/DDBJ whole genome shotgun (WGS) entry which is preliminary data.</text>
</comment>
<dbReference type="EMBL" id="JACAZE010000003">
    <property type="protein sequence ID" value="KAF7319474.1"/>
    <property type="molecule type" value="Genomic_DNA"/>
</dbReference>
<evidence type="ECO:0000256" key="1">
    <source>
        <dbReference type="SAM" id="Coils"/>
    </source>
</evidence>
<feature type="region of interest" description="Disordered" evidence="2">
    <location>
        <begin position="208"/>
        <end position="227"/>
    </location>
</feature>
<protein>
    <submittedName>
        <fullName evidence="3">Uncharacterized protein</fullName>
    </submittedName>
</protein>
<feature type="coiled-coil region" evidence="1">
    <location>
        <begin position="173"/>
        <end position="207"/>
    </location>
</feature>
<keyword evidence="1" id="KW-0175">Coiled coil</keyword>